<dbReference type="EMBL" id="LKAM01000001">
    <property type="protein sequence ID" value="KUM50807.1"/>
    <property type="molecule type" value="Genomic_DNA"/>
</dbReference>
<geneLocation type="mitochondrion" evidence="1"/>
<reference evidence="1" key="1">
    <citation type="journal article" date="2015" name="Genome Biol. Evol.">
        <title>Organellar Genomes of White Spruce (Picea glauca): Assembly and Annotation.</title>
        <authorList>
            <person name="Jackman S.D."/>
            <person name="Warren R.L."/>
            <person name="Gibb E.A."/>
            <person name="Vandervalk B.P."/>
            <person name="Mohamadi H."/>
            <person name="Chu J."/>
            <person name="Raymond A."/>
            <person name="Pleasance S."/>
            <person name="Coope R."/>
            <person name="Wildung M.R."/>
            <person name="Ritland C.E."/>
            <person name="Bousquet J."/>
            <person name="Jones S.J."/>
            <person name="Bohlmann J."/>
            <person name="Birol I."/>
        </authorList>
    </citation>
    <scope>NUCLEOTIDE SEQUENCE [LARGE SCALE GENOMIC DNA]</scope>
    <source>
        <tissue evidence="1">Flushing bud</tissue>
    </source>
</reference>
<comment type="caution">
    <text evidence="1">The sequence shown here is derived from an EMBL/GenBank/DDBJ whole genome shotgun (WGS) entry which is preliminary data.</text>
</comment>
<sequence length="47" mass="4955">MASVVSIGGGAKVIGSWQKVPRLMASLPSVVFGLAPPGEWVKMKCKR</sequence>
<proteinExistence type="predicted"/>
<keyword evidence="1" id="KW-0496">Mitochondrion</keyword>
<evidence type="ECO:0000313" key="1">
    <source>
        <dbReference type="EMBL" id="KUM50807.1"/>
    </source>
</evidence>
<name>A0A101M4M0_PICGL</name>
<dbReference type="AlphaFoldDB" id="A0A101M4M0"/>
<protein>
    <submittedName>
        <fullName evidence="1">Uncharacterized protein</fullName>
    </submittedName>
</protein>
<organism evidence="1">
    <name type="scientific">Picea glauca</name>
    <name type="common">White spruce</name>
    <name type="synonym">Pinus glauca</name>
    <dbReference type="NCBI Taxonomy" id="3330"/>
    <lineage>
        <taxon>Eukaryota</taxon>
        <taxon>Viridiplantae</taxon>
        <taxon>Streptophyta</taxon>
        <taxon>Embryophyta</taxon>
        <taxon>Tracheophyta</taxon>
        <taxon>Spermatophyta</taxon>
        <taxon>Pinopsida</taxon>
        <taxon>Pinidae</taxon>
        <taxon>Conifers I</taxon>
        <taxon>Pinales</taxon>
        <taxon>Pinaceae</taxon>
        <taxon>Picea</taxon>
    </lineage>
</organism>
<gene>
    <name evidence="1" type="ORF">ABT39_MTgene651</name>
</gene>
<accession>A0A101M4M0</accession>